<dbReference type="OrthoDB" id="9794581at2"/>
<organism evidence="4 5">
    <name type="scientific">Megasphaera cerevisiae DSM 20462</name>
    <dbReference type="NCBI Taxonomy" id="1122219"/>
    <lineage>
        <taxon>Bacteria</taxon>
        <taxon>Bacillati</taxon>
        <taxon>Bacillota</taxon>
        <taxon>Negativicutes</taxon>
        <taxon>Veillonellales</taxon>
        <taxon>Veillonellaceae</taxon>
        <taxon>Megasphaera</taxon>
    </lineage>
</organism>
<dbReference type="PANTHER" id="PTHR22789:SF0">
    <property type="entry name" value="3-OXO-TETRONATE 4-PHOSPHATE DECARBOXYLASE-RELATED"/>
    <property type="match status" value="1"/>
</dbReference>
<comment type="caution">
    <text evidence="4">The sequence shown here is derived from an EMBL/GenBank/DDBJ whole genome shotgun (WGS) entry which is preliminary data.</text>
</comment>
<dbReference type="InParanoid" id="A0A0J6WZ18"/>
<dbReference type="InterPro" id="IPR036409">
    <property type="entry name" value="Aldolase_II/adducin_N_sf"/>
</dbReference>
<gene>
    <name evidence="4" type="ORF">AB840_00515</name>
</gene>
<evidence type="ECO:0000313" key="4">
    <source>
        <dbReference type="EMBL" id="KMO87899.1"/>
    </source>
</evidence>
<evidence type="ECO:0000313" key="5">
    <source>
        <dbReference type="Proteomes" id="UP000036503"/>
    </source>
</evidence>
<keyword evidence="2" id="KW-0456">Lyase</keyword>
<dbReference type="Gene3D" id="3.40.225.10">
    <property type="entry name" value="Class II aldolase/adducin N-terminal domain"/>
    <property type="match status" value="1"/>
</dbReference>
<dbReference type="PATRIC" id="fig|1122219.3.peg.111"/>
<dbReference type="AlphaFoldDB" id="A0A0J6WZ18"/>
<dbReference type="RefSeq" id="WP_048512859.1">
    <property type="nucleotide sequence ID" value="NZ_FUXD01000003.1"/>
</dbReference>
<dbReference type="Proteomes" id="UP000036503">
    <property type="component" value="Unassembled WGS sequence"/>
</dbReference>
<dbReference type="EMBL" id="LEKT01000001">
    <property type="protein sequence ID" value="KMO87899.1"/>
    <property type="molecule type" value="Genomic_DNA"/>
</dbReference>
<evidence type="ECO:0000256" key="1">
    <source>
        <dbReference type="ARBA" id="ARBA00022723"/>
    </source>
</evidence>
<accession>A0A0J6WZ18</accession>
<keyword evidence="1" id="KW-0479">Metal-binding</keyword>
<dbReference type="GO" id="GO:0016832">
    <property type="term" value="F:aldehyde-lyase activity"/>
    <property type="evidence" value="ECO:0007669"/>
    <property type="project" value="TreeGrafter"/>
</dbReference>
<sequence length="204" mass="21598">MDTKKTVCHIGKKMAMSHFIAGCDGNISFRRPDGKIVITPSGYPKGELKASQLLLLDAEGHLLKGKGSPSTETNLHLQIYKSRADVNAIIHAHPTISTAVTVAGLKFPSHIVTEGRDFLGPVCTIPYEAPGSIELALACADGLKEVNAVLLERHGAAVVGTDLSEALYRLETLEAVAKIYRDSLIFAGTCPSDSTSLAVKGSST</sequence>
<dbReference type="GO" id="GO:0019323">
    <property type="term" value="P:pentose catabolic process"/>
    <property type="evidence" value="ECO:0007669"/>
    <property type="project" value="TreeGrafter"/>
</dbReference>
<dbReference type="InterPro" id="IPR050197">
    <property type="entry name" value="Aldolase_class_II_sugar_metab"/>
</dbReference>
<dbReference type="SUPFAM" id="SSF53639">
    <property type="entry name" value="AraD/HMP-PK domain-like"/>
    <property type="match status" value="1"/>
</dbReference>
<dbReference type="Pfam" id="PF00596">
    <property type="entry name" value="Aldolase_II"/>
    <property type="match status" value="1"/>
</dbReference>
<evidence type="ECO:0000259" key="3">
    <source>
        <dbReference type="SMART" id="SM01007"/>
    </source>
</evidence>
<dbReference type="GO" id="GO:0005829">
    <property type="term" value="C:cytosol"/>
    <property type="evidence" value="ECO:0007669"/>
    <property type="project" value="TreeGrafter"/>
</dbReference>
<dbReference type="GO" id="GO:0046872">
    <property type="term" value="F:metal ion binding"/>
    <property type="evidence" value="ECO:0007669"/>
    <property type="project" value="UniProtKB-KW"/>
</dbReference>
<dbReference type="SMART" id="SM01007">
    <property type="entry name" value="Aldolase_II"/>
    <property type="match status" value="1"/>
</dbReference>
<name>A0A0J6WZ18_9FIRM</name>
<dbReference type="PANTHER" id="PTHR22789">
    <property type="entry name" value="FUCULOSE PHOSPHATE ALDOLASE"/>
    <property type="match status" value="1"/>
</dbReference>
<protein>
    <submittedName>
        <fullName evidence="4">Ribulose-phosphate 3-epimerase</fullName>
    </submittedName>
</protein>
<reference evidence="4 5" key="1">
    <citation type="submission" date="2015-06" db="EMBL/GenBank/DDBJ databases">
        <title>Draft genome sequence of beer spoilage bacterium Megasphaera cerevisiae type strain 20462.</title>
        <authorList>
            <person name="Kutumbaka K."/>
            <person name="Pasmowitz J."/>
            <person name="Mategko J."/>
            <person name="Reyes D."/>
            <person name="Friedrich A."/>
            <person name="Han S."/>
            <person name="Martens-Habbena W."/>
            <person name="Neal-McKinney J."/>
            <person name="Janagama H.K."/>
            <person name="Nadala C."/>
            <person name="Samadpour M."/>
        </authorList>
    </citation>
    <scope>NUCLEOTIDE SEQUENCE [LARGE SCALE GENOMIC DNA]</scope>
    <source>
        <strain evidence="4 5">DSM 20462</strain>
    </source>
</reference>
<evidence type="ECO:0000256" key="2">
    <source>
        <dbReference type="ARBA" id="ARBA00023239"/>
    </source>
</evidence>
<dbReference type="STRING" id="39029.BSR42_06375"/>
<proteinExistence type="predicted"/>
<dbReference type="InterPro" id="IPR001303">
    <property type="entry name" value="Aldolase_II/adducin_N"/>
</dbReference>
<keyword evidence="5" id="KW-1185">Reference proteome</keyword>
<feature type="domain" description="Class II aldolase/adducin N-terminal" evidence="3">
    <location>
        <begin position="5"/>
        <end position="181"/>
    </location>
</feature>